<dbReference type="SUPFAM" id="SSF53850">
    <property type="entry name" value="Periplasmic binding protein-like II"/>
    <property type="match status" value="1"/>
</dbReference>
<protein>
    <submittedName>
        <fullName evidence="6">DNA-binding transcriptional regulator, LysR family</fullName>
    </submittedName>
</protein>
<feature type="domain" description="HTH lysR-type" evidence="5">
    <location>
        <begin position="1"/>
        <end position="58"/>
    </location>
</feature>
<comment type="similarity">
    <text evidence="1">Belongs to the LysR transcriptional regulatory family.</text>
</comment>
<dbReference type="Pfam" id="PF00126">
    <property type="entry name" value="HTH_1"/>
    <property type="match status" value="1"/>
</dbReference>
<dbReference type="PANTHER" id="PTHR30126:SF39">
    <property type="entry name" value="HTH-TYPE TRANSCRIPTIONAL REGULATOR CYSL"/>
    <property type="match status" value="1"/>
</dbReference>
<sequence length="296" mass="33459">MDLEALRTLIVVVEGKSFTKAAKALSISQPSVSLHIKNLEELFQTKLIDRSPKHFHITPTGEIVYQRAKQIASIVEKTHEEIFSYHNQLTGSLTIGASYTVGEYILPSLLKDFDQNYPDIDLQIYIENTEKINRSVLLHEFDVGLVEGQVKSKELRSFPFLEDEMVLIVPMDHPIRELNNLKLSDLQGLTWVGREEGSGTRDIMDAVFRAYSINAKKLITIGSNHGVVQAVQHGLGLSFISRSIVENKFGEDLMVRLPIIQSPNRFFSCVLPAEGELSKNVEVFLEAIKDKYKMEK</sequence>
<keyword evidence="2" id="KW-0805">Transcription regulation</keyword>
<dbReference type="InterPro" id="IPR036390">
    <property type="entry name" value="WH_DNA-bd_sf"/>
</dbReference>
<evidence type="ECO:0000256" key="4">
    <source>
        <dbReference type="ARBA" id="ARBA00023163"/>
    </source>
</evidence>
<dbReference type="InterPro" id="IPR036388">
    <property type="entry name" value="WH-like_DNA-bd_sf"/>
</dbReference>
<evidence type="ECO:0000259" key="5">
    <source>
        <dbReference type="PROSITE" id="PS50931"/>
    </source>
</evidence>
<evidence type="ECO:0000256" key="2">
    <source>
        <dbReference type="ARBA" id="ARBA00023015"/>
    </source>
</evidence>
<dbReference type="OrthoDB" id="9785745at2"/>
<gene>
    <name evidence="6" type="ORF">SAMN05421743_109107</name>
</gene>
<evidence type="ECO:0000313" key="7">
    <source>
        <dbReference type="Proteomes" id="UP000198584"/>
    </source>
</evidence>
<proteinExistence type="inferred from homology"/>
<dbReference type="GO" id="GO:0003700">
    <property type="term" value="F:DNA-binding transcription factor activity"/>
    <property type="evidence" value="ECO:0007669"/>
    <property type="project" value="InterPro"/>
</dbReference>
<evidence type="ECO:0000256" key="1">
    <source>
        <dbReference type="ARBA" id="ARBA00009437"/>
    </source>
</evidence>
<dbReference type="PANTHER" id="PTHR30126">
    <property type="entry name" value="HTH-TYPE TRANSCRIPTIONAL REGULATOR"/>
    <property type="match status" value="1"/>
</dbReference>
<keyword evidence="7" id="KW-1185">Reference proteome</keyword>
<dbReference type="InterPro" id="IPR005119">
    <property type="entry name" value="LysR_subst-bd"/>
</dbReference>
<keyword evidence="4" id="KW-0804">Transcription</keyword>
<dbReference type="FunFam" id="1.10.10.10:FF:000001">
    <property type="entry name" value="LysR family transcriptional regulator"/>
    <property type="match status" value="1"/>
</dbReference>
<reference evidence="6 7" key="1">
    <citation type="submission" date="2016-10" db="EMBL/GenBank/DDBJ databases">
        <authorList>
            <person name="de Groot N.N."/>
        </authorList>
    </citation>
    <scope>NUCLEOTIDE SEQUENCE [LARGE SCALE GENOMIC DNA]</scope>
    <source>
        <strain evidence="6 7">CCM7597</strain>
    </source>
</reference>
<dbReference type="SUPFAM" id="SSF46785">
    <property type="entry name" value="Winged helix' DNA-binding domain"/>
    <property type="match status" value="1"/>
</dbReference>
<name>A0A1H4EKW4_9BACI</name>
<dbReference type="Pfam" id="PF03466">
    <property type="entry name" value="LysR_substrate"/>
    <property type="match status" value="1"/>
</dbReference>
<dbReference type="STRING" id="571932.SAMN05421743_109107"/>
<dbReference type="InterPro" id="IPR000847">
    <property type="entry name" value="LysR_HTH_N"/>
</dbReference>
<dbReference type="AlphaFoldDB" id="A0A1H4EKW4"/>
<dbReference type="EMBL" id="FNQR01000009">
    <property type="protein sequence ID" value="SEA85210.1"/>
    <property type="molecule type" value="Genomic_DNA"/>
</dbReference>
<organism evidence="6 7">
    <name type="scientific">Thalassobacillus cyri</name>
    <dbReference type="NCBI Taxonomy" id="571932"/>
    <lineage>
        <taxon>Bacteria</taxon>
        <taxon>Bacillati</taxon>
        <taxon>Bacillota</taxon>
        <taxon>Bacilli</taxon>
        <taxon>Bacillales</taxon>
        <taxon>Bacillaceae</taxon>
        <taxon>Thalassobacillus</taxon>
    </lineage>
</organism>
<keyword evidence="3 6" id="KW-0238">DNA-binding</keyword>
<evidence type="ECO:0000256" key="3">
    <source>
        <dbReference type="ARBA" id="ARBA00023125"/>
    </source>
</evidence>
<dbReference type="PROSITE" id="PS50931">
    <property type="entry name" value="HTH_LYSR"/>
    <property type="match status" value="1"/>
</dbReference>
<dbReference type="PRINTS" id="PR00039">
    <property type="entry name" value="HTHLYSR"/>
</dbReference>
<dbReference type="Gene3D" id="1.10.10.10">
    <property type="entry name" value="Winged helix-like DNA-binding domain superfamily/Winged helix DNA-binding domain"/>
    <property type="match status" value="1"/>
</dbReference>
<dbReference type="GO" id="GO:0000976">
    <property type="term" value="F:transcription cis-regulatory region binding"/>
    <property type="evidence" value="ECO:0007669"/>
    <property type="project" value="TreeGrafter"/>
</dbReference>
<accession>A0A1H4EKW4</accession>
<dbReference type="Gene3D" id="3.40.190.290">
    <property type="match status" value="1"/>
</dbReference>
<dbReference type="Proteomes" id="UP000198584">
    <property type="component" value="Unassembled WGS sequence"/>
</dbReference>
<dbReference type="RefSeq" id="WP_093045235.1">
    <property type="nucleotide sequence ID" value="NZ_FNQR01000009.1"/>
</dbReference>
<evidence type="ECO:0000313" key="6">
    <source>
        <dbReference type="EMBL" id="SEA85210.1"/>
    </source>
</evidence>